<sequence length="255" mass="29354">MNPDDTILYSDFRSPTLPTLRSHASKAKYHLRFTHGHNTLPATPSARASARIEHLLREDKKLPYGSGVPKQHWKIPSSQHISHYRIRGATLRKFPEGQERRRFLYEARWANHQLSRCRCSDYCFLRYCGGVNGRKMEMRCEMRGEYEAWLREEWELDGVDWYKEEVGGRREGEEGVPEPSWEGLVEKAAISGKSKRKCRGVGGMLMATANDQAGDMLDCTAGDAKEWELVECSFLSDAESWEEDFDTKSIPCWSV</sequence>
<name>A0A3N4INE8_ASCIM</name>
<organism evidence="1 2">
    <name type="scientific">Ascobolus immersus RN42</name>
    <dbReference type="NCBI Taxonomy" id="1160509"/>
    <lineage>
        <taxon>Eukaryota</taxon>
        <taxon>Fungi</taxon>
        <taxon>Dikarya</taxon>
        <taxon>Ascomycota</taxon>
        <taxon>Pezizomycotina</taxon>
        <taxon>Pezizomycetes</taxon>
        <taxon>Pezizales</taxon>
        <taxon>Ascobolaceae</taxon>
        <taxon>Ascobolus</taxon>
    </lineage>
</organism>
<evidence type="ECO:0000313" key="1">
    <source>
        <dbReference type="EMBL" id="RPA87672.1"/>
    </source>
</evidence>
<reference evidence="1 2" key="1">
    <citation type="journal article" date="2018" name="Nat. Ecol. Evol.">
        <title>Pezizomycetes genomes reveal the molecular basis of ectomycorrhizal truffle lifestyle.</title>
        <authorList>
            <person name="Murat C."/>
            <person name="Payen T."/>
            <person name="Noel B."/>
            <person name="Kuo A."/>
            <person name="Morin E."/>
            <person name="Chen J."/>
            <person name="Kohler A."/>
            <person name="Krizsan K."/>
            <person name="Balestrini R."/>
            <person name="Da Silva C."/>
            <person name="Montanini B."/>
            <person name="Hainaut M."/>
            <person name="Levati E."/>
            <person name="Barry K.W."/>
            <person name="Belfiori B."/>
            <person name="Cichocki N."/>
            <person name="Clum A."/>
            <person name="Dockter R.B."/>
            <person name="Fauchery L."/>
            <person name="Guy J."/>
            <person name="Iotti M."/>
            <person name="Le Tacon F."/>
            <person name="Lindquist E.A."/>
            <person name="Lipzen A."/>
            <person name="Malagnac F."/>
            <person name="Mello A."/>
            <person name="Molinier V."/>
            <person name="Miyauchi S."/>
            <person name="Poulain J."/>
            <person name="Riccioni C."/>
            <person name="Rubini A."/>
            <person name="Sitrit Y."/>
            <person name="Splivallo R."/>
            <person name="Traeger S."/>
            <person name="Wang M."/>
            <person name="Zifcakova L."/>
            <person name="Wipf D."/>
            <person name="Zambonelli A."/>
            <person name="Paolocci F."/>
            <person name="Nowrousian M."/>
            <person name="Ottonello S."/>
            <person name="Baldrian P."/>
            <person name="Spatafora J.W."/>
            <person name="Henrissat B."/>
            <person name="Nagy L.G."/>
            <person name="Aury J.M."/>
            <person name="Wincker P."/>
            <person name="Grigoriev I.V."/>
            <person name="Bonfante P."/>
            <person name="Martin F.M."/>
        </authorList>
    </citation>
    <scope>NUCLEOTIDE SEQUENCE [LARGE SCALE GENOMIC DNA]</scope>
    <source>
        <strain evidence="1 2">RN42</strain>
    </source>
</reference>
<evidence type="ECO:0000313" key="2">
    <source>
        <dbReference type="Proteomes" id="UP000275078"/>
    </source>
</evidence>
<keyword evidence="2" id="KW-1185">Reference proteome</keyword>
<protein>
    <submittedName>
        <fullName evidence="1">Uncharacterized protein</fullName>
    </submittedName>
</protein>
<accession>A0A3N4INE8</accession>
<dbReference type="AlphaFoldDB" id="A0A3N4INE8"/>
<dbReference type="EMBL" id="ML119646">
    <property type="protein sequence ID" value="RPA87672.1"/>
    <property type="molecule type" value="Genomic_DNA"/>
</dbReference>
<dbReference type="Proteomes" id="UP000275078">
    <property type="component" value="Unassembled WGS sequence"/>
</dbReference>
<gene>
    <name evidence="1" type="ORF">BJ508DRAFT_410417</name>
</gene>
<proteinExistence type="predicted"/>